<evidence type="ECO:0000256" key="2">
    <source>
        <dbReference type="ARBA" id="ARBA00022475"/>
    </source>
</evidence>
<feature type="transmembrane region" description="Helical" evidence="6">
    <location>
        <begin position="92"/>
        <end position="114"/>
    </location>
</feature>
<evidence type="ECO:0000313" key="7">
    <source>
        <dbReference type="EMBL" id="OEY94030.1"/>
    </source>
</evidence>
<name>A0A1E7R3Y9_9GAMM</name>
<proteinExistence type="predicted"/>
<protein>
    <submittedName>
        <fullName evidence="7">Uncharacterized protein</fullName>
    </submittedName>
</protein>
<keyword evidence="5 6" id="KW-0472">Membrane</keyword>
<dbReference type="EMBL" id="MKKK01000036">
    <property type="protein sequence ID" value="OEY94030.1"/>
    <property type="molecule type" value="Genomic_DNA"/>
</dbReference>
<dbReference type="STRING" id="1262585.BJI46_13710"/>
<dbReference type="OrthoDB" id="194658at2"/>
<evidence type="ECO:0000256" key="4">
    <source>
        <dbReference type="ARBA" id="ARBA00022989"/>
    </source>
</evidence>
<dbReference type="InterPro" id="IPR005538">
    <property type="entry name" value="LrgA/CidA"/>
</dbReference>
<dbReference type="Proteomes" id="UP000185895">
    <property type="component" value="Unassembled WGS sequence"/>
</dbReference>
<comment type="subcellular location">
    <subcellularLocation>
        <location evidence="1">Cell membrane</location>
        <topology evidence="1">Multi-pass membrane protein</topology>
    </subcellularLocation>
</comment>
<feature type="transmembrane region" description="Helical" evidence="6">
    <location>
        <begin position="6"/>
        <end position="24"/>
    </location>
</feature>
<dbReference type="GO" id="GO:0005886">
    <property type="term" value="C:plasma membrane"/>
    <property type="evidence" value="ECO:0007669"/>
    <property type="project" value="UniProtKB-SubCell"/>
</dbReference>
<feature type="transmembrane region" description="Helical" evidence="6">
    <location>
        <begin position="61"/>
        <end position="80"/>
    </location>
</feature>
<keyword evidence="2" id="KW-1003">Cell membrane</keyword>
<keyword evidence="8" id="KW-1185">Reference proteome</keyword>
<evidence type="ECO:0000256" key="6">
    <source>
        <dbReference type="SAM" id="Phobius"/>
    </source>
</evidence>
<sequence>MFSLKVSIQIILLMMIWYLLDQLLQSLQLTMSASVLGLFLLLLSLKNNLLPVSYVQDGGHFLLKNMLLFFIPPVVGLVQYTDILLENGIKIFTAIFLGTLIVMYSSKITVHFLMK</sequence>
<dbReference type="PANTHER" id="PTHR33931">
    <property type="entry name" value="HOLIN-LIKE PROTEIN CIDA-RELATED"/>
    <property type="match status" value="1"/>
</dbReference>
<evidence type="ECO:0000256" key="1">
    <source>
        <dbReference type="ARBA" id="ARBA00004651"/>
    </source>
</evidence>
<reference evidence="7 8" key="1">
    <citation type="submission" date="2016-09" db="EMBL/GenBank/DDBJ databases">
        <authorList>
            <person name="Capua I."/>
            <person name="De Benedictis P."/>
            <person name="Joannis T."/>
            <person name="Lombin L.H."/>
            <person name="Cattoli G."/>
        </authorList>
    </citation>
    <scope>NUCLEOTIDE SEQUENCE [LARGE SCALE GENOMIC DNA]</scope>
    <source>
        <strain evidence="7 8">ANC 4671</strain>
    </source>
</reference>
<organism evidence="7 8">
    <name type="scientific">Acinetobacter qingfengensis</name>
    <dbReference type="NCBI Taxonomy" id="1262585"/>
    <lineage>
        <taxon>Bacteria</taxon>
        <taxon>Pseudomonadati</taxon>
        <taxon>Pseudomonadota</taxon>
        <taxon>Gammaproteobacteria</taxon>
        <taxon>Moraxellales</taxon>
        <taxon>Moraxellaceae</taxon>
        <taxon>Acinetobacter</taxon>
    </lineage>
</organism>
<comment type="caution">
    <text evidence="7">The sequence shown here is derived from an EMBL/GenBank/DDBJ whole genome shotgun (WGS) entry which is preliminary data.</text>
</comment>
<keyword evidence="3 6" id="KW-0812">Transmembrane</keyword>
<accession>A0A1E7R3Y9</accession>
<feature type="transmembrane region" description="Helical" evidence="6">
    <location>
        <begin position="31"/>
        <end position="49"/>
    </location>
</feature>
<evidence type="ECO:0000313" key="8">
    <source>
        <dbReference type="Proteomes" id="UP000185895"/>
    </source>
</evidence>
<dbReference type="PANTHER" id="PTHR33931:SF2">
    <property type="entry name" value="HOLIN-LIKE PROTEIN CIDA"/>
    <property type="match status" value="1"/>
</dbReference>
<gene>
    <name evidence="7" type="ORF">BJI46_13710</name>
</gene>
<dbReference type="AlphaFoldDB" id="A0A1E7R3Y9"/>
<keyword evidence="4 6" id="KW-1133">Transmembrane helix</keyword>
<evidence type="ECO:0000256" key="3">
    <source>
        <dbReference type="ARBA" id="ARBA00022692"/>
    </source>
</evidence>
<evidence type="ECO:0000256" key="5">
    <source>
        <dbReference type="ARBA" id="ARBA00023136"/>
    </source>
</evidence>
<dbReference type="Pfam" id="PF03788">
    <property type="entry name" value="LrgA"/>
    <property type="match status" value="1"/>
</dbReference>